<evidence type="ECO:0000313" key="2">
    <source>
        <dbReference type="EMBL" id="OVE54725.1"/>
    </source>
</evidence>
<name>A0A202BTP4_9FLAO</name>
<reference evidence="3" key="1">
    <citation type="submission" date="2017-02" db="EMBL/GenBank/DDBJ databases">
        <authorList>
            <person name="Tetz G."/>
            <person name="Tetz V."/>
        </authorList>
    </citation>
    <scope>NUCLEOTIDE SEQUENCE [LARGE SCALE GENOMIC DNA]</scope>
    <source>
        <strain evidence="3">VT16-26</strain>
    </source>
</reference>
<feature type="domain" description="Bacterial EndoU nuclease" evidence="1">
    <location>
        <begin position="2"/>
        <end position="110"/>
    </location>
</feature>
<evidence type="ECO:0000259" key="1">
    <source>
        <dbReference type="Pfam" id="PF14436"/>
    </source>
</evidence>
<sequence length="114" mass="13352">MGGFHILNKLNNKLVRIAENLGTKVLPTGETVHLAKIEYWIKEMGKWDLKKDTHTFFPSKWDINKIKKVVQEASENITFKQGNKYRGITKQGIEIEFYISPETREITTAYIYFK</sequence>
<dbReference type="EMBL" id="MVAG01000147">
    <property type="protein sequence ID" value="OVE54725.1"/>
    <property type="molecule type" value="Genomic_DNA"/>
</dbReference>
<comment type="caution">
    <text evidence="2">The sequence shown here is derived from an EMBL/GenBank/DDBJ whole genome shotgun (WGS) entry which is preliminary data.</text>
</comment>
<dbReference type="AlphaFoldDB" id="A0A202BTP4"/>
<protein>
    <recommendedName>
        <fullName evidence="1">Bacterial EndoU nuclease domain-containing protein</fullName>
    </recommendedName>
</protein>
<dbReference type="Pfam" id="PF14436">
    <property type="entry name" value="EndoU_bacteria"/>
    <property type="match status" value="1"/>
</dbReference>
<gene>
    <name evidence="2" type="ORF">B0E34_18050</name>
</gene>
<keyword evidence="3" id="KW-1185">Reference proteome</keyword>
<dbReference type="InterPro" id="IPR029501">
    <property type="entry name" value="EndoU_bac"/>
</dbReference>
<organism evidence="2 3">
    <name type="scientific">Chryseobacterium mucoviscidosis</name>
    <dbReference type="NCBI Taxonomy" id="1945581"/>
    <lineage>
        <taxon>Bacteria</taxon>
        <taxon>Pseudomonadati</taxon>
        <taxon>Bacteroidota</taxon>
        <taxon>Flavobacteriia</taxon>
        <taxon>Flavobacteriales</taxon>
        <taxon>Weeksellaceae</taxon>
        <taxon>Chryseobacterium group</taxon>
        <taxon>Chryseobacterium</taxon>
    </lineage>
</organism>
<dbReference type="Proteomes" id="UP000196355">
    <property type="component" value="Unassembled WGS sequence"/>
</dbReference>
<dbReference type="RefSeq" id="WP_165763020.1">
    <property type="nucleotide sequence ID" value="NZ_MVAG01000147.1"/>
</dbReference>
<evidence type="ECO:0000313" key="3">
    <source>
        <dbReference type="Proteomes" id="UP000196355"/>
    </source>
</evidence>
<dbReference type="GO" id="GO:0004519">
    <property type="term" value="F:endonuclease activity"/>
    <property type="evidence" value="ECO:0007669"/>
    <property type="project" value="InterPro"/>
</dbReference>
<accession>A0A202BTP4</accession>
<proteinExistence type="predicted"/>